<dbReference type="InterPro" id="IPR028362">
    <property type="entry name" value="AlgI"/>
</dbReference>
<name>A0A0S2KLQ4_9BACT</name>
<evidence type="ECO:0000256" key="5">
    <source>
        <dbReference type="ARBA" id="ARBA00022989"/>
    </source>
</evidence>
<dbReference type="RefSeq" id="WP_025066435.1">
    <property type="nucleotide sequence ID" value="NZ_CP013195.1"/>
</dbReference>
<evidence type="ECO:0000256" key="4">
    <source>
        <dbReference type="ARBA" id="ARBA00022692"/>
    </source>
</evidence>
<evidence type="ECO:0000256" key="3">
    <source>
        <dbReference type="ARBA" id="ARBA00022475"/>
    </source>
</evidence>
<feature type="transmembrane region" description="Helical" evidence="8">
    <location>
        <begin position="165"/>
        <end position="183"/>
    </location>
</feature>
<dbReference type="KEGG" id="peo:AS203_07220"/>
<dbReference type="InterPro" id="IPR051085">
    <property type="entry name" value="MB_O-acyltransferase"/>
</dbReference>
<protein>
    <recommendedName>
        <fullName evidence="11">MBOAT family protein</fullName>
    </recommendedName>
</protein>
<sequence>MEFISIPFTILLTVTFILYYLKTNRCWQHGLLLLASLVFAGYYHLIYIAYALGINVFTFYAGKYLASIRGQRSASYVFVGSIAVLVCTWLAARYWAPLFPLGISFYTFQALSYLIEIYWDEDPEDSLMDFTLYMLLFMKFLSGPIERGYDLLPQLKQAQRFDYDKVVYGMKLIIWGGFMKLVIADRIAPSLDTVFSNVYEATGSQLLTVTLIYPIQLYADFAGYTLMAIGLGRMFGFTLSPNFDRPFISLTTGELWRRWHISLSSWVRDYVFMPMSAATRTWKRWGIYGSLIVTFVVIGIWHGAGWAFAFYGLFQGVIVVYETAASGFRDRVHSLLPDSIYRPLQMIRTYVLFALSLLFFRLPKIDDAMYTYRHLFDGFETNIKELRLGMTDSQWIYFGVAVLLMFLLDYAHSRVDILKWTARRPAWQRWPIYFATILLIFLFGAFGVENFIYVQF</sequence>
<comment type="similarity">
    <text evidence="2 7">Belongs to the membrane-bound acyltransferase family.</text>
</comment>
<dbReference type="PANTHER" id="PTHR13285:SF18">
    <property type="entry name" value="PROTEIN-CYSTEINE N-PALMITOYLTRANSFERASE RASP"/>
    <property type="match status" value="1"/>
</dbReference>
<evidence type="ECO:0000313" key="10">
    <source>
        <dbReference type="Proteomes" id="UP000056252"/>
    </source>
</evidence>
<dbReference type="PANTHER" id="PTHR13285">
    <property type="entry name" value="ACYLTRANSFERASE"/>
    <property type="match status" value="1"/>
</dbReference>
<evidence type="ECO:0000256" key="8">
    <source>
        <dbReference type="SAM" id="Phobius"/>
    </source>
</evidence>
<evidence type="ECO:0000256" key="2">
    <source>
        <dbReference type="ARBA" id="ARBA00010323"/>
    </source>
</evidence>
<dbReference type="GO" id="GO:0005886">
    <property type="term" value="C:plasma membrane"/>
    <property type="evidence" value="ECO:0007669"/>
    <property type="project" value="UniProtKB-SubCell"/>
</dbReference>
<feature type="transmembrane region" description="Helical" evidence="8">
    <location>
        <begin position="285"/>
        <end position="302"/>
    </location>
</feature>
<organism evidence="9 10">
    <name type="scientific">Hoylesella enoeca</name>
    <dbReference type="NCBI Taxonomy" id="76123"/>
    <lineage>
        <taxon>Bacteria</taxon>
        <taxon>Pseudomonadati</taxon>
        <taxon>Bacteroidota</taxon>
        <taxon>Bacteroidia</taxon>
        <taxon>Bacteroidales</taxon>
        <taxon>Prevotellaceae</taxon>
        <taxon>Hoylesella</taxon>
    </lineage>
</organism>
<keyword evidence="10" id="KW-1185">Reference proteome</keyword>
<keyword evidence="7" id="KW-0012">Acyltransferase</keyword>
<dbReference type="GO" id="GO:0042121">
    <property type="term" value="P:alginic acid biosynthetic process"/>
    <property type="evidence" value="ECO:0007669"/>
    <property type="project" value="InterPro"/>
</dbReference>
<comment type="subcellular location">
    <subcellularLocation>
        <location evidence="1">Cell membrane</location>
        <topology evidence="1">Multi-pass membrane protein</topology>
    </subcellularLocation>
</comment>
<dbReference type="AlphaFoldDB" id="A0A0S2KLQ4"/>
<keyword evidence="5 8" id="KW-1133">Transmembrane helix</keyword>
<dbReference type="EMBL" id="CP013195">
    <property type="protein sequence ID" value="ALO48898.1"/>
    <property type="molecule type" value="Genomic_DNA"/>
</dbReference>
<keyword evidence="6 7" id="KW-0472">Membrane</keyword>
<evidence type="ECO:0000256" key="1">
    <source>
        <dbReference type="ARBA" id="ARBA00004651"/>
    </source>
</evidence>
<dbReference type="OrthoDB" id="9805788at2"/>
<evidence type="ECO:0000256" key="6">
    <source>
        <dbReference type="ARBA" id="ARBA00023136"/>
    </source>
</evidence>
<reference evidence="10" key="1">
    <citation type="submission" date="2015-11" db="EMBL/GenBank/DDBJ databases">
        <authorList>
            <person name="Holder M.E."/>
            <person name="Ajami N.J."/>
            <person name="Petrosino J.F."/>
        </authorList>
    </citation>
    <scope>NUCLEOTIDE SEQUENCE [LARGE SCALE GENOMIC DNA]</scope>
    <source>
        <strain evidence="10">F0113</strain>
    </source>
</reference>
<feature type="transmembrane region" description="Helical" evidence="8">
    <location>
        <begin position="74"/>
        <end position="92"/>
    </location>
</feature>
<accession>A0A0S2KLQ4</accession>
<keyword evidence="7" id="KW-0808">Transferase</keyword>
<feature type="transmembrane region" description="Helical" evidence="8">
    <location>
        <begin position="340"/>
        <end position="360"/>
    </location>
</feature>
<feature type="transmembrane region" description="Helical" evidence="8">
    <location>
        <begin position="432"/>
        <end position="453"/>
    </location>
</feature>
<evidence type="ECO:0008006" key="11">
    <source>
        <dbReference type="Google" id="ProtNLM"/>
    </source>
</evidence>
<dbReference type="eggNOG" id="COG1696">
    <property type="taxonomic scope" value="Bacteria"/>
</dbReference>
<dbReference type="GO" id="GO:0016746">
    <property type="term" value="F:acyltransferase activity"/>
    <property type="evidence" value="ECO:0007669"/>
    <property type="project" value="UniProtKB-KW"/>
</dbReference>
<dbReference type="Pfam" id="PF03062">
    <property type="entry name" value="MBOAT"/>
    <property type="match status" value="1"/>
</dbReference>
<keyword evidence="3 7" id="KW-1003">Cell membrane</keyword>
<dbReference type="InterPro" id="IPR024194">
    <property type="entry name" value="Ac/AlaTfrase_AlgI/DltB"/>
</dbReference>
<gene>
    <name evidence="9" type="ORF">AS203_07220</name>
</gene>
<feature type="transmembrane region" description="Helical" evidence="8">
    <location>
        <begin position="41"/>
        <end position="62"/>
    </location>
</feature>
<dbReference type="PIRSF" id="PIRSF016636">
    <property type="entry name" value="AlgI_DltB"/>
    <property type="match status" value="1"/>
</dbReference>
<dbReference type="Proteomes" id="UP000056252">
    <property type="component" value="Chromosome"/>
</dbReference>
<dbReference type="STRING" id="76123.AS203_07220"/>
<feature type="transmembrane region" description="Helical" evidence="8">
    <location>
        <begin position="394"/>
        <end position="411"/>
    </location>
</feature>
<evidence type="ECO:0000256" key="7">
    <source>
        <dbReference type="PIRNR" id="PIRNR016636"/>
    </source>
</evidence>
<feature type="transmembrane region" description="Helical" evidence="8">
    <location>
        <begin position="221"/>
        <end position="239"/>
    </location>
</feature>
<proteinExistence type="inferred from homology"/>
<keyword evidence="4 8" id="KW-0812">Transmembrane</keyword>
<dbReference type="InterPro" id="IPR004299">
    <property type="entry name" value="MBOAT_fam"/>
</dbReference>
<feature type="transmembrane region" description="Helical" evidence="8">
    <location>
        <begin position="5"/>
        <end position="21"/>
    </location>
</feature>
<evidence type="ECO:0000313" key="9">
    <source>
        <dbReference type="EMBL" id="ALO48898.1"/>
    </source>
</evidence>
<dbReference type="PIRSF" id="PIRSF500217">
    <property type="entry name" value="AlgI"/>
    <property type="match status" value="1"/>
</dbReference>